<evidence type="ECO:0000313" key="1">
    <source>
        <dbReference type="EMBL" id="KAK4018311.1"/>
    </source>
</evidence>
<evidence type="ECO:0000313" key="2">
    <source>
        <dbReference type="Proteomes" id="UP001234178"/>
    </source>
</evidence>
<proteinExistence type="predicted"/>
<dbReference type="Proteomes" id="UP001234178">
    <property type="component" value="Unassembled WGS sequence"/>
</dbReference>
<comment type="caution">
    <text evidence="1">The sequence shown here is derived from an EMBL/GenBank/DDBJ whole genome shotgun (WGS) entry which is preliminary data.</text>
</comment>
<reference evidence="1 2" key="1">
    <citation type="journal article" date="2023" name="Nucleic Acids Res.">
        <title>The hologenome of Daphnia magna reveals possible DNA methylation and microbiome-mediated evolution of the host genome.</title>
        <authorList>
            <person name="Chaturvedi A."/>
            <person name="Li X."/>
            <person name="Dhandapani V."/>
            <person name="Marshall H."/>
            <person name="Kissane S."/>
            <person name="Cuenca-Cambronero M."/>
            <person name="Asole G."/>
            <person name="Calvet F."/>
            <person name="Ruiz-Romero M."/>
            <person name="Marangio P."/>
            <person name="Guigo R."/>
            <person name="Rago D."/>
            <person name="Mirbahai L."/>
            <person name="Eastwood N."/>
            <person name="Colbourne J.K."/>
            <person name="Zhou J."/>
            <person name="Mallon E."/>
            <person name="Orsini L."/>
        </authorList>
    </citation>
    <scope>NUCLEOTIDE SEQUENCE [LARGE SCALE GENOMIC DNA]</scope>
    <source>
        <strain evidence="1">LRV0_1</strain>
    </source>
</reference>
<organism evidence="1 2">
    <name type="scientific">Daphnia magna</name>
    <dbReference type="NCBI Taxonomy" id="35525"/>
    <lineage>
        <taxon>Eukaryota</taxon>
        <taxon>Metazoa</taxon>
        <taxon>Ecdysozoa</taxon>
        <taxon>Arthropoda</taxon>
        <taxon>Crustacea</taxon>
        <taxon>Branchiopoda</taxon>
        <taxon>Diplostraca</taxon>
        <taxon>Cladocera</taxon>
        <taxon>Anomopoda</taxon>
        <taxon>Daphniidae</taxon>
        <taxon>Daphnia</taxon>
    </lineage>
</organism>
<accession>A0ABQ9ZZP6</accession>
<keyword evidence="2" id="KW-1185">Reference proteome</keyword>
<name>A0ABQ9ZZP6_9CRUS</name>
<protein>
    <submittedName>
        <fullName evidence="1">Uncharacterized protein</fullName>
    </submittedName>
</protein>
<dbReference type="EMBL" id="JAOYFB010000036">
    <property type="protein sequence ID" value="KAK4018311.1"/>
    <property type="molecule type" value="Genomic_DNA"/>
</dbReference>
<sequence length="71" mass="7907">MEHSSTRINKQSSLMKYLDVKTEIPSCQQIDCACAANELLLHILNLLSTSEMLAECRRSVGIGTDVSRHCL</sequence>
<gene>
    <name evidence="1" type="ORF">OUZ56_000372</name>
</gene>